<dbReference type="GO" id="GO:0043410">
    <property type="term" value="P:positive regulation of MAPK cascade"/>
    <property type="evidence" value="ECO:0007669"/>
    <property type="project" value="TreeGrafter"/>
</dbReference>
<evidence type="ECO:0000256" key="7">
    <source>
        <dbReference type="ARBA" id="ARBA00023136"/>
    </source>
</evidence>
<dbReference type="GO" id="GO:0007204">
    <property type="term" value="P:positive regulation of cytosolic calcium ion concentration"/>
    <property type="evidence" value="ECO:0007669"/>
    <property type="project" value="TreeGrafter"/>
</dbReference>
<evidence type="ECO:0000256" key="5">
    <source>
        <dbReference type="ARBA" id="ARBA00022989"/>
    </source>
</evidence>
<evidence type="ECO:0000256" key="12">
    <source>
        <dbReference type="RuleBase" id="RU000688"/>
    </source>
</evidence>
<evidence type="ECO:0000313" key="16">
    <source>
        <dbReference type="Proteomes" id="UP000694620"/>
    </source>
</evidence>
<evidence type="ECO:0000256" key="2">
    <source>
        <dbReference type="ARBA" id="ARBA00014216"/>
    </source>
</evidence>
<evidence type="ECO:0000256" key="11">
    <source>
        <dbReference type="ARBA" id="ARBA00032839"/>
    </source>
</evidence>
<keyword evidence="8 12" id="KW-0675">Receptor</keyword>
<protein>
    <recommendedName>
        <fullName evidence="2">Alpha-1A adrenergic receptor</fullName>
    </recommendedName>
    <alternativeName>
        <fullName evidence="11">Alpha-1A adrenoreceptor</fullName>
    </alternativeName>
</protein>
<keyword evidence="3" id="KW-1003">Cell membrane</keyword>
<dbReference type="AlphaFoldDB" id="A0A8C4S3C7"/>
<evidence type="ECO:0000256" key="9">
    <source>
        <dbReference type="ARBA" id="ARBA00023180"/>
    </source>
</evidence>
<feature type="transmembrane region" description="Helical" evidence="13">
    <location>
        <begin position="100"/>
        <end position="120"/>
    </location>
</feature>
<evidence type="ECO:0000256" key="13">
    <source>
        <dbReference type="SAM" id="Phobius"/>
    </source>
</evidence>
<dbReference type="SUPFAM" id="SSF81321">
    <property type="entry name" value="Family A G protein-coupled receptor-like"/>
    <property type="match status" value="1"/>
</dbReference>
<dbReference type="GeneTree" id="ENSGT00940000159105"/>
<dbReference type="GO" id="GO:0071880">
    <property type="term" value="P:adenylate cyclase-activating adrenergic receptor signaling pathway"/>
    <property type="evidence" value="ECO:0007669"/>
    <property type="project" value="TreeGrafter"/>
</dbReference>
<keyword evidence="9" id="KW-0325">Glycoprotein</keyword>
<dbReference type="Pfam" id="PF00001">
    <property type="entry name" value="7tm_1"/>
    <property type="match status" value="1"/>
</dbReference>
<dbReference type="GO" id="GO:0007267">
    <property type="term" value="P:cell-cell signaling"/>
    <property type="evidence" value="ECO:0007669"/>
    <property type="project" value="TreeGrafter"/>
</dbReference>
<dbReference type="PRINTS" id="PR01103">
    <property type="entry name" value="ADRENERGICR"/>
</dbReference>
<keyword evidence="5 13" id="KW-1133">Transmembrane helix</keyword>
<evidence type="ECO:0000256" key="1">
    <source>
        <dbReference type="ARBA" id="ARBA00004651"/>
    </source>
</evidence>
<evidence type="ECO:0000256" key="8">
    <source>
        <dbReference type="ARBA" id="ARBA00023170"/>
    </source>
</evidence>
<dbReference type="InterPro" id="IPR017452">
    <property type="entry name" value="GPCR_Rhodpsn_7TM"/>
</dbReference>
<reference evidence="15" key="1">
    <citation type="submission" date="2021-06" db="EMBL/GenBank/DDBJ databases">
        <authorList>
            <consortium name="Wellcome Sanger Institute Data Sharing"/>
        </authorList>
    </citation>
    <scope>NUCLEOTIDE SEQUENCE [LARGE SCALE GENOMIC DNA]</scope>
</reference>
<name>A0A8C4S3C7_ERPCA</name>
<evidence type="ECO:0000313" key="15">
    <source>
        <dbReference type="Ensembl" id="ENSECRP00000011656.1"/>
    </source>
</evidence>
<dbReference type="Gene3D" id="1.20.1070.10">
    <property type="entry name" value="Rhodopsin 7-helix transmembrane proteins"/>
    <property type="match status" value="1"/>
</dbReference>
<evidence type="ECO:0000259" key="14">
    <source>
        <dbReference type="PROSITE" id="PS50262"/>
    </source>
</evidence>
<feature type="transmembrane region" description="Helical" evidence="13">
    <location>
        <begin position="141"/>
        <end position="162"/>
    </location>
</feature>
<reference evidence="15" key="3">
    <citation type="submission" date="2025-09" db="UniProtKB">
        <authorList>
            <consortium name="Ensembl"/>
        </authorList>
    </citation>
    <scope>IDENTIFICATION</scope>
</reference>
<keyword evidence="16" id="KW-1185">Reference proteome</keyword>
<feature type="transmembrane region" description="Helical" evidence="13">
    <location>
        <begin position="25"/>
        <end position="49"/>
    </location>
</feature>
<dbReference type="PROSITE" id="PS50262">
    <property type="entry name" value="G_PROTEIN_RECEP_F1_2"/>
    <property type="match status" value="1"/>
</dbReference>
<dbReference type="GO" id="GO:0005886">
    <property type="term" value="C:plasma membrane"/>
    <property type="evidence" value="ECO:0007669"/>
    <property type="project" value="UniProtKB-SubCell"/>
</dbReference>
<sequence>MVLMVSKNLSAGSAEVPVDTERRTIFLSIILGAFIFFAVIGNILVVLSVACHRHLRVVTNYFIMNLAVADLLLSTTVLPFSASLEVSGYWLFGRVFCTVWAAVDVLCCTASILSLCVISVDRYIGVSYPLRYPLIMTKKRGLVTLVGVWALAMVISIGPLLGWKEPDPEDDSVCKITEEPGYALFSALGSFYVPLIVILAMYFRVYLAARKETRSLYSGFKRETLGSADEEVTLRIHRKVSDRNSSCEKRKSLRSAFSFRIHKFSKEKKAAKTLGIVVGVFILCWLPFFVVLPLGSFFPQYKPPEDLFKVIFWLGYFNSCINPIIYPCFSQEFKRAFKRILRGQCRRRRKEREHHFTYRSSVKTAICTLDCEPLKGNFRFRSIPGSNEPRSYSPDDTDWKFSSLNQAQLTVLESHLLPKQLQHISSSFLFIRLCAFMCVSFTKPKQCQSCHGQPCLH</sequence>
<feature type="transmembrane region" description="Helical" evidence="13">
    <location>
        <begin position="273"/>
        <end position="298"/>
    </location>
</feature>
<dbReference type="GO" id="GO:0004937">
    <property type="term" value="F:alpha1-adrenergic receptor activity"/>
    <property type="evidence" value="ECO:0007669"/>
    <property type="project" value="TreeGrafter"/>
</dbReference>
<feature type="transmembrane region" description="Helical" evidence="13">
    <location>
        <begin position="310"/>
        <end position="329"/>
    </location>
</feature>
<evidence type="ECO:0000256" key="10">
    <source>
        <dbReference type="ARBA" id="ARBA00023224"/>
    </source>
</evidence>
<dbReference type="PANTHER" id="PTHR24248">
    <property type="entry name" value="ADRENERGIC RECEPTOR-RELATED G-PROTEIN COUPLED RECEPTOR"/>
    <property type="match status" value="1"/>
</dbReference>
<comment type="subcellular location">
    <subcellularLocation>
        <location evidence="1">Cell membrane</location>
        <topology evidence="1">Multi-pass membrane protein</topology>
    </subcellularLocation>
</comment>
<feature type="domain" description="G-protein coupled receptors family 1 profile" evidence="14">
    <location>
        <begin position="41"/>
        <end position="326"/>
    </location>
</feature>
<feature type="transmembrane region" description="Helical" evidence="13">
    <location>
        <begin position="182"/>
        <end position="207"/>
    </location>
</feature>
<dbReference type="PANTHER" id="PTHR24248:SF16">
    <property type="entry name" value="ALPHA-1A ADRENERGIC RECEPTOR"/>
    <property type="match status" value="1"/>
</dbReference>
<dbReference type="PRINTS" id="PR00237">
    <property type="entry name" value="GPCRRHODOPSN"/>
</dbReference>
<dbReference type="SMART" id="SM01381">
    <property type="entry name" value="7TM_GPCR_Srsx"/>
    <property type="match status" value="1"/>
</dbReference>
<proteinExistence type="inferred from homology"/>
<feature type="transmembrane region" description="Helical" evidence="13">
    <location>
        <begin position="61"/>
        <end position="80"/>
    </location>
</feature>
<dbReference type="GO" id="GO:0007200">
    <property type="term" value="P:phospholipase C-activating G protein-coupled receptor signaling pathway"/>
    <property type="evidence" value="ECO:0007669"/>
    <property type="project" value="TreeGrafter"/>
</dbReference>
<dbReference type="Ensembl" id="ENSECRT00000011847.1">
    <property type="protein sequence ID" value="ENSECRP00000011656.1"/>
    <property type="gene ID" value="ENSECRG00000007756.1"/>
</dbReference>
<keyword evidence="6 12" id="KW-0297">G-protein coupled receptor</keyword>
<evidence type="ECO:0000256" key="3">
    <source>
        <dbReference type="ARBA" id="ARBA00022475"/>
    </source>
</evidence>
<keyword evidence="4 12" id="KW-0812">Transmembrane</keyword>
<keyword evidence="10 12" id="KW-0807">Transducer</keyword>
<evidence type="ECO:0000256" key="4">
    <source>
        <dbReference type="ARBA" id="ARBA00022692"/>
    </source>
</evidence>
<evidence type="ECO:0000256" key="6">
    <source>
        <dbReference type="ARBA" id="ARBA00023040"/>
    </source>
</evidence>
<dbReference type="InterPro" id="IPR002233">
    <property type="entry name" value="ADR_fam"/>
</dbReference>
<comment type="similarity">
    <text evidence="12">Belongs to the G-protein coupled receptor 1 family.</text>
</comment>
<dbReference type="Proteomes" id="UP000694620">
    <property type="component" value="Chromosome 2"/>
</dbReference>
<dbReference type="PROSITE" id="PS00237">
    <property type="entry name" value="G_PROTEIN_RECEP_F1_1"/>
    <property type="match status" value="2"/>
</dbReference>
<organism evidence="15 16">
    <name type="scientific">Erpetoichthys calabaricus</name>
    <name type="common">Rope fish</name>
    <name type="synonym">Calamoichthys calabaricus</name>
    <dbReference type="NCBI Taxonomy" id="27687"/>
    <lineage>
        <taxon>Eukaryota</taxon>
        <taxon>Metazoa</taxon>
        <taxon>Chordata</taxon>
        <taxon>Craniata</taxon>
        <taxon>Vertebrata</taxon>
        <taxon>Euteleostomi</taxon>
        <taxon>Actinopterygii</taxon>
        <taxon>Polypteriformes</taxon>
        <taxon>Polypteridae</taxon>
        <taxon>Erpetoichthys</taxon>
    </lineage>
</organism>
<reference evidence="15" key="2">
    <citation type="submission" date="2025-08" db="UniProtKB">
        <authorList>
            <consortium name="Ensembl"/>
        </authorList>
    </citation>
    <scope>IDENTIFICATION</scope>
</reference>
<dbReference type="InterPro" id="IPR000276">
    <property type="entry name" value="GPCR_Rhodpsn"/>
</dbReference>
<keyword evidence="7 13" id="KW-0472">Membrane</keyword>
<accession>A0A8C4S3C7</accession>